<name>M7YER7_TRIUA</name>
<dbReference type="PROSITE" id="PS50961">
    <property type="entry name" value="HTH_LA"/>
    <property type="match status" value="1"/>
</dbReference>
<dbReference type="GO" id="GO:0005634">
    <property type="term" value="C:nucleus"/>
    <property type="evidence" value="ECO:0007669"/>
    <property type="project" value="TreeGrafter"/>
</dbReference>
<proteinExistence type="predicted"/>
<dbReference type="EMBL" id="KD284708">
    <property type="protein sequence ID" value="EMS45602.1"/>
    <property type="molecule type" value="Genomic_DNA"/>
</dbReference>
<dbReference type="Gene3D" id="1.10.10.10">
    <property type="entry name" value="Winged helix-like DNA-binding domain superfamily/Winged helix DNA-binding domain"/>
    <property type="match status" value="1"/>
</dbReference>
<accession>M7YER7</accession>
<dbReference type="CDD" id="cd07323">
    <property type="entry name" value="LAM"/>
    <property type="match status" value="1"/>
</dbReference>
<evidence type="ECO:0000256" key="2">
    <source>
        <dbReference type="SAM" id="MobiDB-lite"/>
    </source>
</evidence>
<dbReference type="STRING" id="4572.M7YER7"/>
<dbReference type="Pfam" id="PF05383">
    <property type="entry name" value="La"/>
    <property type="match status" value="1"/>
</dbReference>
<dbReference type="eggNOG" id="KOG2590">
    <property type="taxonomic scope" value="Eukaryota"/>
</dbReference>
<feature type="compositionally biased region" description="Low complexity" evidence="2">
    <location>
        <begin position="263"/>
        <end position="276"/>
    </location>
</feature>
<feature type="compositionally biased region" description="Low complexity" evidence="2">
    <location>
        <begin position="152"/>
        <end position="162"/>
    </location>
</feature>
<reference evidence="3" key="1">
    <citation type="journal article" date="2013" name="Nature">
        <title>Draft genome of the wheat A-genome progenitor Triticum urartu.</title>
        <authorList>
            <person name="Ling H.Q."/>
            <person name="Zhao S."/>
            <person name="Liu D."/>
            <person name="Wang J."/>
            <person name="Sun H."/>
            <person name="Zhang C."/>
            <person name="Fan H."/>
            <person name="Li D."/>
            <person name="Dong L."/>
            <person name="Tao Y."/>
            <person name="Gao C."/>
            <person name="Wu H."/>
            <person name="Li Y."/>
            <person name="Cui Y."/>
            <person name="Guo X."/>
            <person name="Zheng S."/>
            <person name="Wang B."/>
            <person name="Yu K."/>
            <person name="Liang Q."/>
            <person name="Yang W."/>
            <person name="Lou X."/>
            <person name="Chen J."/>
            <person name="Feng M."/>
            <person name="Jian J."/>
            <person name="Zhang X."/>
            <person name="Luo G."/>
            <person name="Jiang Y."/>
            <person name="Liu J."/>
            <person name="Wang Z."/>
            <person name="Sha Y."/>
            <person name="Zhang B."/>
            <person name="Wu H."/>
            <person name="Tang D."/>
            <person name="Shen Q."/>
            <person name="Xue P."/>
            <person name="Zou S."/>
            <person name="Wang X."/>
            <person name="Liu X."/>
            <person name="Wang F."/>
            <person name="Yang Y."/>
            <person name="An X."/>
            <person name="Dong Z."/>
            <person name="Zhang K."/>
            <person name="Zhang X."/>
            <person name="Luo M.C."/>
            <person name="Dvorak J."/>
            <person name="Tong Y."/>
            <person name="Wang J."/>
            <person name="Yang H."/>
            <person name="Li Z."/>
            <person name="Wang D."/>
            <person name="Zhang A."/>
            <person name="Wang J."/>
        </authorList>
    </citation>
    <scope>NUCLEOTIDE SEQUENCE</scope>
</reference>
<organism evidence="3">
    <name type="scientific">Triticum urartu</name>
    <name type="common">Red wild einkorn</name>
    <name type="synonym">Crithodium urartu</name>
    <dbReference type="NCBI Taxonomy" id="4572"/>
    <lineage>
        <taxon>Eukaryota</taxon>
        <taxon>Viridiplantae</taxon>
        <taxon>Streptophyta</taxon>
        <taxon>Embryophyta</taxon>
        <taxon>Tracheophyta</taxon>
        <taxon>Spermatophyta</taxon>
        <taxon>Magnoliopsida</taxon>
        <taxon>Liliopsida</taxon>
        <taxon>Poales</taxon>
        <taxon>Poaceae</taxon>
        <taxon>BOP clade</taxon>
        <taxon>Pooideae</taxon>
        <taxon>Triticodae</taxon>
        <taxon>Triticeae</taxon>
        <taxon>Triticinae</taxon>
        <taxon>Triticum</taxon>
    </lineage>
</organism>
<dbReference type="AlphaFoldDB" id="M7YER7"/>
<sequence length="525" mass="56796">MGEKKAMGAATVCARALGCCWLMACIQNSGSNTHGGTKRQLLHVAPRPRCSLLTAHEDPIVPLVPLPQPQSVSTPISTASSPGSASTSPPPTATTTASPPQNSSTGQPILVRHGGSNGGNNGEGGGGNVSTHSQSTGNYSSDGNSSSGGDGNWNDGGLNGGSNLNSSVHSGAIGGSGIDNSRRVFGSNNWNGNGRGGGSYNNATGSGDGGNRYNGGSGSGHWNNNARHGSGNSNGFGARGGRNRRDHERGSNFSPRNYSRALPVQQQQPGYYQPGPFQRPPPPSPAAAHFMVPQPFVPYVQPIPYPADLQGSYPYYVTQVEQQFQNMHLIRPPMQPLAFQQDQINLQRDIQLQIEHYFSTNNLCHDTYLRERMDNQGWVPIDLIASFPMCFYGRFATLLELSCSLLEEISFGSNMLTLPTVVVKNYRFYKRLRVHLNITMPKFILKIINQQSGGSTELKVVLWRKVLAVDKQSLILTRFTMLGIDTNYILDSIRGSELLDVQGNNVRRRNDWAAWLLHRGPPPSN</sequence>
<feature type="compositionally biased region" description="Low complexity" evidence="2">
    <location>
        <begin position="69"/>
        <end position="105"/>
    </location>
</feature>
<dbReference type="SUPFAM" id="SSF46785">
    <property type="entry name" value="Winged helix' DNA-binding domain"/>
    <property type="match status" value="1"/>
</dbReference>
<evidence type="ECO:0000313" key="3">
    <source>
        <dbReference type="EMBL" id="EMS45602.1"/>
    </source>
</evidence>
<dbReference type="OMA" id="PYVPHFA"/>
<feature type="compositionally biased region" description="Gly residues" evidence="2">
    <location>
        <begin position="115"/>
        <end position="128"/>
    </location>
</feature>
<feature type="compositionally biased region" description="Low complexity" evidence="2">
    <location>
        <begin position="135"/>
        <end position="145"/>
    </location>
</feature>
<evidence type="ECO:0000256" key="1">
    <source>
        <dbReference type="ARBA" id="ARBA00022884"/>
    </source>
</evidence>
<dbReference type="InterPro" id="IPR006630">
    <property type="entry name" value="La_HTH"/>
</dbReference>
<feature type="region of interest" description="Disordered" evidence="2">
    <location>
        <begin position="211"/>
        <end position="287"/>
    </location>
</feature>
<protein>
    <submittedName>
        <fullName evidence="3">Uncharacterized protein</fullName>
    </submittedName>
</protein>
<dbReference type="PANTHER" id="PTHR22792:SF150">
    <property type="entry name" value="HTH LA-TYPE RNA-BINDING DOMAIN-CONTAINING PROTEIN"/>
    <property type="match status" value="1"/>
</dbReference>
<feature type="compositionally biased region" description="Low complexity" evidence="2">
    <location>
        <begin position="220"/>
        <end position="231"/>
    </location>
</feature>
<keyword evidence="1" id="KW-0694">RNA-binding</keyword>
<dbReference type="GO" id="GO:0003729">
    <property type="term" value="F:mRNA binding"/>
    <property type="evidence" value="ECO:0007669"/>
    <property type="project" value="TreeGrafter"/>
</dbReference>
<feature type="region of interest" description="Disordered" evidence="2">
    <location>
        <begin position="64"/>
        <end position="162"/>
    </location>
</feature>
<dbReference type="InterPro" id="IPR036388">
    <property type="entry name" value="WH-like_DNA-bd_sf"/>
</dbReference>
<dbReference type="PANTHER" id="PTHR22792">
    <property type="entry name" value="LUPUS LA PROTEIN-RELATED"/>
    <property type="match status" value="1"/>
</dbReference>
<gene>
    <name evidence="3" type="ORF">TRIUR3_34484</name>
</gene>
<dbReference type="SMART" id="SM00715">
    <property type="entry name" value="LA"/>
    <property type="match status" value="1"/>
</dbReference>
<dbReference type="InterPro" id="IPR045180">
    <property type="entry name" value="La_dom_prot"/>
</dbReference>
<dbReference type="InterPro" id="IPR036390">
    <property type="entry name" value="WH_DNA-bd_sf"/>
</dbReference>